<evidence type="ECO:0000256" key="1">
    <source>
        <dbReference type="SAM" id="MobiDB-lite"/>
    </source>
</evidence>
<feature type="non-terminal residue" evidence="2">
    <location>
        <position position="1"/>
    </location>
</feature>
<sequence length="241" mass="26516">MSDRMTRSKTRQLSNRQAAESNGKSHGDKKQTVEEAEENTASTAEKESPISMLSISPIHEETFHEVSLMILTEMLQAAFGTFYFSVHILWSSPVVALRTLALTVTLLWPERTFAMASGAGVLLHRGTVVQERDDQFMVTQKTPVANDRIEKMAEVAAAHKVTISAVEEKSWYENGQVKNAVQRMNIEPSSSARPTGDILERVGQMLGPAALNHKKEILTAFGSVLMLIAGHVLGTRIAKLS</sequence>
<evidence type="ECO:0000313" key="2">
    <source>
        <dbReference type="EMBL" id="CAJ0566691.1"/>
    </source>
</evidence>
<name>A0AA36CCX4_9BILA</name>
<organism evidence="2 3">
    <name type="scientific">Mesorhabditis spiculigera</name>
    <dbReference type="NCBI Taxonomy" id="96644"/>
    <lineage>
        <taxon>Eukaryota</taxon>
        <taxon>Metazoa</taxon>
        <taxon>Ecdysozoa</taxon>
        <taxon>Nematoda</taxon>
        <taxon>Chromadorea</taxon>
        <taxon>Rhabditida</taxon>
        <taxon>Rhabditina</taxon>
        <taxon>Rhabditomorpha</taxon>
        <taxon>Rhabditoidea</taxon>
        <taxon>Rhabditidae</taxon>
        <taxon>Mesorhabditinae</taxon>
        <taxon>Mesorhabditis</taxon>
    </lineage>
</organism>
<dbReference type="Proteomes" id="UP001177023">
    <property type="component" value="Unassembled WGS sequence"/>
</dbReference>
<feature type="compositionally biased region" description="Polar residues" evidence="1">
    <location>
        <begin position="11"/>
        <end position="22"/>
    </location>
</feature>
<comment type="caution">
    <text evidence="2">The sequence shown here is derived from an EMBL/GenBank/DDBJ whole genome shotgun (WGS) entry which is preliminary data.</text>
</comment>
<gene>
    <name evidence="2" type="ORF">MSPICULIGERA_LOCUS5281</name>
</gene>
<dbReference type="AlphaFoldDB" id="A0AA36CCX4"/>
<dbReference type="EMBL" id="CATQJA010001300">
    <property type="protein sequence ID" value="CAJ0566691.1"/>
    <property type="molecule type" value="Genomic_DNA"/>
</dbReference>
<reference evidence="2" key="1">
    <citation type="submission" date="2023-06" db="EMBL/GenBank/DDBJ databases">
        <authorList>
            <person name="Delattre M."/>
        </authorList>
    </citation>
    <scope>NUCLEOTIDE SEQUENCE</scope>
    <source>
        <strain evidence="2">AF72</strain>
    </source>
</reference>
<proteinExistence type="predicted"/>
<keyword evidence="3" id="KW-1185">Reference proteome</keyword>
<accession>A0AA36CCX4</accession>
<evidence type="ECO:0000313" key="3">
    <source>
        <dbReference type="Proteomes" id="UP001177023"/>
    </source>
</evidence>
<feature type="region of interest" description="Disordered" evidence="1">
    <location>
        <begin position="1"/>
        <end position="51"/>
    </location>
</feature>
<protein>
    <submittedName>
        <fullName evidence="2">Uncharacterized protein</fullName>
    </submittedName>
</protein>
<feature type="compositionally biased region" description="Basic and acidic residues" evidence="1">
    <location>
        <begin position="23"/>
        <end position="33"/>
    </location>
</feature>